<evidence type="ECO:0000313" key="6">
    <source>
        <dbReference type="EMBL" id="MBB6212435.1"/>
    </source>
</evidence>
<dbReference type="PANTHER" id="PTHR30136">
    <property type="entry name" value="HELIX-TURN-HELIX TRANSCRIPTIONAL REGULATOR, ICLR FAMILY"/>
    <property type="match status" value="1"/>
</dbReference>
<sequence>MDEDRTESPLIPDSAKDSGSQVLWRSLAVLEAVSAGADDLKTVTEAVGINRSTTHRLLSTLVKAGLLRRLNGKGYQLGPKLIELGFRAHEQVHLPTIARPHLEDLSAVTNDTVHLGVLEGDEVIYLDKVSGRRSLEMRSRIGQRMPAQCTSLGKALLSDKPLSLQRSCFTPDGVRTPASCQTVEAFVGDIQAVRRDGVAFDMEENEPGIRCIAAPIRDARGAVIAAVSISSSLAHMGEDRLQALRTVIRSAADAISRDLGWRPLSAELSDAS</sequence>
<dbReference type="GO" id="GO:0045892">
    <property type="term" value="P:negative regulation of DNA-templated transcription"/>
    <property type="evidence" value="ECO:0007669"/>
    <property type="project" value="TreeGrafter"/>
</dbReference>
<dbReference type="EMBL" id="JACIIX010000025">
    <property type="protein sequence ID" value="MBB6212435.1"/>
    <property type="molecule type" value="Genomic_DNA"/>
</dbReference>
<dbReference type="InterPro" id="IPR036390">
    <property type="entry name" value="WH_DNA-bd_sf"/>
</dbReference>
<evidence type="ECO:0000259" key="4">
    <source>
        <dbReference type="PROSITE" id="PS51077"/>
    </source>
</evidence>
<dbReference type="PROSITE" id="PS51077">
    <property type="entry name" value="HTH_ICLR"/>
    <property type="match status" value="1"/>
</dbReference>
<dbReference type="PANTHER" id="PTHR30136:SF35">
    <property type="entry name" value="HTH-TYPE TRANSCRIPTIONAL REGULATOR RV1719"/>
    <property type="match status" value="1"/>
</dbReference>
<name>A0A7W9ZJP8_NOVIT</name>
<evidence type="ECO:0000313" key="7">
    <source>
        <dbReference type="Proteomes" id="UP000544872"/>
    </source>
</evidence>
<dbReference type="PROSITE" id="PS51078">
    <property type="entry name" value="ICLR_ED"/>
    <property type="match status" value="1"/>
</dbReference>
<feature type="domain" description="HTH iclR-type" evidence="4">
    <location>
        <begin position="20"/>
        <end position="79"/>
    </location>
</feature>
<dbReference type="SUPFAM" id="SSF55781">
    <property type="entry name" value="GAF domain-like"/>
    <property type="match status" value="1"/>
</dbReference>
<keyword evidence="2 6" id="KW-0238">DNA-binding</keyword>
<dbReference type="InterPro" id="IPR005471">
    <property type="entry name" value="Tscrpt_reg_IclR_N"/>
</dbReference>
<accession>A0A7W9ZJP8</accession>
<dbReference type="Pfam" id="PF09339">
    <property type="entry name" value="HTH_IclR"/>
    <property type="match status" value="1"/>
</dbReference>
<dbReference type="InterPro" id="IPR050707">
    <property type="entry name" value="HTH_MetabolicPath_Reg"/>
</dbReference>
<dbReference type="InterPro" id="IPR029016">
    <property type="entry name" value="GAF-like_dom_sf"/>
</dbReference>
<keyword evidence="7" id="KW-1185">Reference proteome</keyword>
<proteinExistence type="predicted"/>
<keyword evidence="1" id="KW-0805">Transcription regulation</keyword>
<reference evidence="6 7" key="1">
    <citation type="submission" date="2020-08" db="EMBL/GenBank/DDBJ databases">
        <title>Genomic Encyclopedia of Type Strains, Phase IV (KMG-IV): sequencing the most valuable type-strain genomes for metagenomic binning, comparative biology and taxonomic classification.</title>
        <authorList>
            <person name="Goeker M."/>
        </authorList>
    </citation>
    <scope>NUCLEOTIDE SEQUENCE [LARGE SCALE GENOMIC DNA]</scope>
    <source>
        <strain evidence="6 7">DSM 11590</strain>
    </source>
</reference>
<dbReference type="Gene3D" id="1.10.10.10">
    <property type="entry name" value="Winged helix-like DNA-binding domain superfamily/Winged helix DNA-binding domain"/>
    <property type="match status" value="1"/>
</dbReference>
<gene>
    <name evidence="6" type="ORF">FHS48_003890</name>
</gene>
<dbReference type="RefSeq" id="WP_184266462.1">
    <property type="nucleotide sequence ID" value="NZ_JACIIX010000025.1"/>
</dbReference>
<comment type="caution">
    <text evidence="6">The sequence shown here is derived from an EMBL/GenBank/DDBJ whole genome shotgun (WGS) entry which is preliminary data.</text>
</comment>
<dbReference type="InterPro" id="IPR036388">
    <property type="entry name" value="WH-like_DNA-bd_sf"/>
</dbReference>
<evidence type="ECO:0000256" key="2">
    <source>
        <dbReference type="ARBA" id="ARBA00023125"/>
    </source>
</evidence>
<dbReference type="GO" id="GO:0003677">
    <property type="term" value="F:DNA binding"/>
    <property type="evidence" value="ECO:0007669"/>
    <property type="project" value="UniProtKB-KW"/>
</dbReference>
<dbReference type="SUPFAM" id="SSF46785">
    <property type="entry name" value="Winged helix' DNA-binding domain"/>
    <property type="match status" value="1"/>
</dbReference>
<keyword evidence="3" id="KW-0804">Transcription</keyword>
<dbReference type="AlphaFoldDB" id="A0A7W9ZJP8"/>
<evidence type="ECO:0000259" key="5">
    <source>
        <dbReference type="PROSITE" id="PS51078"/>
    </source>
</evidence>
<evidence type="ECO:0000256" key="3">
    <source>
        <dbReference type="ARBA" id="ARBA00023163"/>
    </source>
</evidence>
<protein>
    <submittedName>
        <fullName evidence="6">DNA-binding IclR family transcriptional regulator</fullName>
    </submittedName>
</protein>
<dbReference type="GO" id="GO:0003700">
    <property type="term" value="F:DNA-binding transcription factor activity"/>
    <property type="evidence" value="ECO:0007669"/>
    <property type="project" value="TreeGrafter"/>
</dbReference>
<dbReference type="InterPro" id="IPR014757">
    <property type="entry name" value="Tscrpt_reg_IclR_C"/>
</dbReference>
<dbReference type="Gene3D" id="3.30.450.40">
    <property type="match status" value="1"/>
</dbReference>
<dbReference type="SMART" id="SM00346">
    <property type="entry name" value="HTH_ICLR"/>
    <property type="match status" value="1"/>
</dbReference>
<feature type="domain" description="IclR-ED" evidence="5">
    <location>
        <begin position="80"/>
        <end position="261"/>
    </location>
</feature>
<organism evidence="6 7">
    <name type="scientific">Novispirillum itersonii</name>
    <name type="common">Aquaspirillum itersonii</name>
    <dbReference type="NCBI Taxonomy" id="189"/>
    <lineage>
        <taxon>Bacteria</taxon>
        <taxon>Pseudomonadati</taxon>
        <taxon>Pseudomonadota</taxon>
        <taxon>Alphaproteobacteria</taxon>
        <taxon>Rhodospirillales</taxon>
        <taxon>Novispirillaceae</taxon>
        <taxon>Novispirillum</taxon>
    </lineage>
</organism>
<dbReference type="Proteomes" id="UP000544872">
    <property type="component" value="Unassembled WGS sequence"/>
</dbReference>
<evidence type="ECO:0000256" key="1">
    <source>
        <dbReference type="ARBA" id="ARBA00023015"/>
    </source>
</evidence>
<dbReference type="Pfam" id="PF01614">
    <property type="entry name" value="IclR_C"/>
    <property type="match status" value="1"/>
</dbReference>